<protein>
    <submittedName>
        <fullName evidence="1">Uncharacterized protein</fullName>
    </submittedName>
</protein>
<sequence length="492" mass="58291">MGLEEIKKTGEEFLTKLGKDYYYGGTGKKRRGDFQDLYEEYKELFTLETVKTVQNQRRKDCIEDVYLLSFLIKGYLGKNLHSITKEIYDTELTANMLYQGKATSLRFGQMLLSVEKDREKRLQLDELVTQKQAQFNYLRRKRMQKLKECANELGYENYLNLIEDVEQVDIEELVKAASKFLDKTEEVYCQSLDFLKKYIGNGKHPIRKSDIAYIFKSNSFDSFFPELELVPCIEDTFFSLGININQQDNLKVDFEKNEQKSPNPFCCPIRVPEEIYLVLNPKGGIDDFQNSLHEAGQSQFLAHVDKELPMEFRRIGEKSIRESYGLLFQFLTLNEKWIDKFLNFEDEKNSYLKFAWSYKLYVLRRYCGKLIYEAQLFSQECNDKKLEELYQNIMSDAVKVEVSKNNYLLDLDLGFNTPEYLKAWVLENCLKRYLCDNFGDDWFNNKESGKFLQNLWHNGTKYNHKKLIKKLGYTYEELAEILIEQFTDIMQR</sequence>
<dbReference type="EMBL" id="CP158367">
    <property type="protein sequence ID" value="XBX74821.1"/>
    <property type="molecule type" value="Genomic_DNA"/>
</dbReference>
<evidence type="ECO:0000313" key="1">
    <source>
        <dbReference type="EMBL" id="XBX74821.1"/>
    </source>
</evidence>
<accession>A0AAU7VLQ9</accession>
<name>A0AAU7VLQ9_9FIRM</name>
<organism evidence="1">
    <name type="scientific">Proteinivorax tanatarense</name>
    <dbReference type="NCBI Taxonomy" id="1260629"/>
    <lineage>
        <taxon>Bacteria</taxon>
        <taxon>Bacillati</taxon>
        <taxon>Bacillota</taxon>
        <taxon>Clostridia</taxon>
        <taxon>Eubacteriales</taxon>
        <taxon>Proteinivoracaceae</taxon>
        <taxon>Proteinivorax</taxon>
    </lineage>
</organism>
<reference evidence="1" key="2">
    <citation type="submission" date="2024-06" db="EMBL/GenBank/DDBJ databases">
        <authorList>
            <person name="Petrova K.O."/>
            <person name="Toshchakov S.V."/>
            <person name="Boltjanskaja Y.V."/>
            <person name="Kevbrin V."/>
        </authorList>
    </citation>
    <scope>NUCLEOTIDE SEQUENCE</scope>
    <source>
        <strain evidence="1">Z-910T</strain>
    </source>
</reference>
<reference evidence="1" key="1">
    <citation type="journal article" date="2013" name="Extremophiles">
        <title>Proteinivorax tanatarense gen. nov., sp. nov., an anaerobic, haloalkaliphilic, proteolytic bacterium isolated from a decaying algal bloom, and proposal of Proteinivoraceae fam. nov.</title>
        <authorList>
            <person name="Kevbrin V."/>
            <person name="Boltyanskaya Y."/>
            <person name="Zhilina T."/>
            <person name="Kolganova T."/>
            <person name="Lavrentjeva E."/>
            <person name="Kuznetsov B."/>
        </authorList>
    </citation>
    <scope>NUCLEOTIDE SEQUENCE</scope>
    <source>
        <strain evidence="1">Z-910T</strain>
    </source>
</reference>
<dbReference type="SUPFAM" id="SSF55486">
    <property type="entry name" value="Metalloproteases ('zincins'), catalytic domain"/>
    <property type="match status" value="1"/>
</dbReference>
<gene>
    <name evidence="1" type="ORF">PRVXT_002881</name>
</gene>
<dbReference type="Gene3D" id="1.10.1370.30">
    <property type="match status" value="1"/>
</dbReference>
<dbReference type="RefSeq" id="WP_350343570.1">
    <property type="nucleotide sequence ID" value="NZ_CP158367.1"/>
</dbReference>
<proteinExistence type="predicted"/>
<dbReference type="AlphaFoldDB" id="A0AAU7VLQ9"/>